<dbReference type="GO" id="GO:0005829">
    <property type="term" value="C:cytosol"/>
    <property type="evidence" value="ECO:0007669"/>
    <property type="project" value="TreeGrafter"/>
</dbReference>
<dbReference type="Proteomes" id="UP000252707">
    <property type="component" value="Unassembled WGS sequence"/>
</dbReference>
<dbReference type="InterPro" id="IPR027417">
    <property type="entry name" value="P-loop_NTPase"/>
</dbReference>
<dbReference type="Gene3D" id="3.40.50.300">
    <property type="entry name" value="P-loop containing nucleotide triphosphate hydrolases"/>
    <property type="match status" value="1"/>
</dbReference>
<sequence length="469" mass="52926">MSKASIEGKRLFVLDTNVLMHDPTAIFRFKEHDIYLPMVVLEELDRAKKGVSEVSRNVRQATRFLDELLTRVSMDEIHAGLQLETNLKLGENNGRGRLFFQTENLPSNLPNTLPGNTPDNSILATALKLQEERGGNRVTLVSKDINLRIKASVVGIHAEDYYNDQVLDDVNLLFTGALELPGDFWDSHGRDLESWQESGRTYYRVTGPDVTDWYPNQFLFTPDEQGFESVVRRLESGAAIIELVTDYRAQSRKVWGISARNREQNFALNLLMDPEIDFVSLLGVAGTGKTLLTLAAALTQTLDERRYREIIMTRATVPLGEDIGFLPGTEEEKMTPWMGALMDNLEVLTQPQEGGDWGRAATNDLLQSRIKVRSLNFMRGRTFLNKFIIIDEAQNLTAKQMRTLVTRAGPGSKIVCLGNVSQIDTPYLTETSSGLTFVVDRFKRWEHSGHVTLRRGERSRLADYATEVL</sequence>
<evidence type="ECO:0000256" key="2">
    <source>
        <dbReference type="ARBA" id="ARBA00022741"/>
    </source>
</evidence>
<keyword evidence="2" id="KW-0547">Nucleotide-binding</keyword>
<dbReference type="InterPro" id="IPR029060">
    <property type="entry name" value="PIN-like_dom_sf"/>
</dbReference>
<evidence type="ECO:0000313" key="6">
    <source>
        <dbReference type="EMBL" id="RCX28370.1"/>
    </source>
</evidence>
<keyword evidence="7" id="KW-1185">Reference proteome</keyword>
<comment type="caution">
    <text evidence="6">The sequence shown here is derived from an EMBL/GenBank/DDBJ whole genome shotgun (WGS) entry which is preliminary data.</text>
</comment>
<reference evidence="6 7" key="1">
    <citation type="submission" date="2018-07" db="EMBL/GenBank/DDBJ databases">
        <title>Genomic Encyclopedia of Type Strains, Phase IV (KMG-IV): sequencing the most valuable type-strain genomes for metagenomic binning, comparative biology and taxonomic classification.</title>
        <authorList>
            <person name="Goeker M."/>
        </authorList>
    </citation>
    <scope>NUCLEOTIDE SEQUENCE [LARGE SCALE GENOMIC DNA]</scope>
    <source>
        <strain evidence="6 7">DSM 26407</strain>
    </source>
</reference>
<proteinExistence type="inferred from homology"/>
<evidence type="ECO:0000256" key="1">
    <source>
        <dbReference type="ARBA" id="ARBA00010393"/>
    </source>
</evidence>
<name>A0A369C310_9GAMM</name>
<dbReference type="GO" id="GO:0005524">
    <property type="term" value="F:ATP binding"/>
    <property type="evidence" value="ECO:0007669"/>
    <property type="project" value="UniProtKB-KW"/>
</dbReference>
<dbReference type="OrthoDB" id="9766527at2"/>
<evidence type="ECO:0000259" key="5">
    <source>
        <dbReference type="SMART" id="SM00670"/>
    </source>
</evidence>
<evidence type="ECO:0000256" key="3">
    <source>
        <dbReference type="ARBA" id="ARBA00022840"/>
    </source>
</evidence>
<dbReference type="InterPro" id="IPR002716">
    <property type="entry name" value="PIN_dom"/>
</dbReference>
<comment type="similarity">
    <text evidence="1">Belongs to the PhoH family.</text>
</comment>
<dbReference type="AlphaFoldDB" id="A0A369C310"/>
<dbReference type="InterPro" id="IPR003714">
    <property type="entry name" value="PhoH"/>
</dbReference>
<evidence type="ECO:0000313" key="7">
    <source>
        <dbReference type="Proteomes" id="UP000252707"/>
    </source>
</evidence>
<accession>A0A369C310</accession>
<keyword evidence="3" id="KW-0067">ATP-binding</keyword>
<dbReference type="FunFam" id="3.40.50.300:FF:000013">
    <property type="entry name" value="PhoH family ATPase"/>
    <property type="match status" value="1"/>
</dbReference>
<dbReference type="Pfam" id="PF02562">
    <property type="entry name" value="PhoH"/>
    <property type="match status" value="1"/>
</dbReference>
<evidence type="ECO:0000256" key="4">
    <source>
        <dbReference type="ARBA" id="ARBA00046345"/>
    </source>
</evidence>
<gene>
    <name evidence="6" type="ORF">DFQ59_107116</name>
</gene>
<protein>
    <submittedName>
        <fullName evidence="6">PhoH-like ATPase</fullName>
    </submittedName>
</protein>
<dbReference type="SUPFAM" id="SSF88723">
    <property type="entry name" value="PIN domain-like"/>
    <property type="match status" value="1"/>
</dbReference>
<organism evidence="6 7">
    <name type="scientific">Thioalbus denitrificans</name>
    <dbReference type="NCBI Taxonomy" id="547122"/>
    <lineage>
        <taxon>Bacteria</taxon>
        <taxon>Pseudomonadati</taxon>
        <taxon>Pseudomonadota</taxon>
        <taxon>Gammaproteobacteria</taxon>
        <taxon>Chromatiales</taxon>
        <taxon>Ectothiorhodospiraceae</taxon>
        <taxon>Thioalbus</taxon>
    </lineage>
</organism>
<dbReference type="InterPro" id="IPR051451">
    <property type="entry name" value="PhoH2-like"/>
</dbReference>
<dbReference type="CDD" id="cd09883">
    <property type="entry name" value="PIN_VapC_PhoHL-ATPase"/>
    <property type="match status" value="1"/>
</dbReference>
<dbReference type="EMBL" id="QPJY01000007">
    <property type="protein sequence ID" value="RCX28370.1"/>
    <property type="molecule type" value="Genomic_DNA"/>
</dbReference>
<dbReference type="PANTHER" id="PTHR30473:SF2">
    <property type="entry name" value="PIN DOMAIN-CONTAINING PROTEIN"/>
    <property type="match status" value="1"/>
</dbReference>
<dbReference type="PANTHER" id="PTHR30473">
    <property type="entry name" value="PROTEIN PHOH"/>
    <property type="match status" value="1"/>
</dbReference>
<comment type="similarity">
    <text evidence="4">In the N-terminal section; belongs to the PINc/VapC protein family.</text>
</comment>
<feature type="domain" description="PIN" evidence="5">
    <location>
        <begin position="10"/>
        <end position="149"/>
    </location>
</feature>
<dbReference type="Gene3D" id="3.40.50.1010">
    <property type="entry name" value="5'-nuclease"/>
    <property type="match status" value="1"/>
</dbReference>
<dbReference type="RefSeq" id="WP_114280308.1">
    <property type="nucleotide sequence ID" value="NZ_QPJY01000007.1"/>
</dbReference>
<dbReference type="Pfam" id="PF13638">
    <property type="entry name" value="PIN_4"/>
    <property type="match status" value="1"/>
</dbReference>
<dbReference type="SUPFAM" id="SSF52540">
    <property type="entry name" value="P-loop containing nucleoside triphosphate hydrolases"/>
    <property type="match status" value="1"/>
</dbReference>
<dbReference type="SMART" id="SM00670">
    <property type="entry name" value="PINc"/>
    <property type="match status" value="1"/>
</dbReference>